<dbReference type="Proteomes" id="UP000789901">
    <property type="component" value="Unassembled WGS sequence"/>
</dbReference>
<evidence type="ECO:0000259" key="4">
    <source>
        <dbReference type="PROSITE" id="PS01031"/>
    </source>
</evidence>
<comment type="similarity">
    <text evidence="2 3">Belongs to the small heat shock protein (HSP20) family.</text>
</comment>
<dbReference type="EMBL" id="CAJVQB010003173">
    <property type="protein sequence ID" value="CAG8599890.1"/>
    <property type="molecule type" value="Genomic_DNA"/>
</dbReference>
<dbReference type="PANTHER" id="PTHR11527">
    <property type="entry name" value="HEAT-SHOCK PROTEIN 20 FAMILY MEMBER"/>
    <property type="match status" value="1"/>
</dbReference>
<evidence type="ECO:0000256" key="2">
    <source>
        <dbReference type="PROSITE-ProRule" id="PRU00285"/>
    </source>
</evidence>
<gene>
    <name evidence="5" type="ORF">GMARGA_LOCUS6829</name>
</gene>
<evidence type="ECO:0000313" key="5">
    <source>
        <dbReference type="EMBL" id="CAG8599890.1"/>
    </source>
</evidence>
<keyword evidence="1" id="KW-0346">Stress response</keyword>
<comment type="caution">
    <text evidence="5">The sequence shown here is derived from an EMBL/GenBank/DDBJ whole genome shotgun (WGS) entry which is preliminary data.</text>
</comment>
<dbReference type="Pfam" id="PF00011">
    <property type="entry name" value="HSP20"/>
    <property type="match status" value="1"/>
</dbReference>
<evidence type="ECO:0000256" key="3">
    <source>
        <dbReference type="RuleBase" id="RU003616"/>
    </source>
</evidence>
<evidence type="ECO:0000256" key="1">
    <source>
        <dbReference type="ARBA" id="ARBA00023016"/>
    </source>
</evidence>
<dbReference type="InterPro" id="IPR031107">
    <property type="entry name" value="Small_HSP"/>
</dbReference>
<organism evidence="5 6">
    <name type="scientific">Gigaspora margarita</name>
    <dbReference type="NCBI Taxonomy" id="4874"/>
    <lineage>
        <taxon>Eukaryota</taxon>
        <taxon>Fungi</taxon>
        <taxon>Fungi incertae sedis</taxon>
        <taxon>Mucoromycota</taxon>
        <taxon>Glomeromycotina</taxon>
        <taxon>Glomeromycetes</taxon>
        <taxon>Diversisporales</taxon>
        <taxon>Gigasporaceae</taxon>
        <taxon>Gigaspora</taxon>
    </lineage>
</organism>
<sequence>MSSFRDFITPDPIYDQIYDPIYDRSFDLNYPYTTWNDWPTNDRWPLNTTDRWTDRWGNRDLGTTDRGTRRRVPIQDRIPRHVESRIMAEKEGDVVWRQTNDCFIVHCDLPGVPKEEISIDHRDRELVIQGESKRAATYETATSRVRERNLGRFRKHIYLPRELSGEKPDIEAKYENGLLEIKIPRGKQGSTGRITIN</sequence>
<dbReference type="PROSITE" id="PS01031">
    <property type="entry name" value="SHSP"/>
    <property type="match status" value="1"/>
</dbReference>
<feature type="domain" description="SHSP" evidence="4">
    <location>
        <begin position="85"/>
        <end position="197"/>
    </location>
</feature>
<protein>
    <submittedName>
        <fullName evidence="5">41738_t:CDS:1</fullName>
    </submittedName>
</protein>
<accession>A0ABN7UJP8</accession>
<reference evidence="5 6" key="1">
    <citation type="submission" date="2021-06" db="EMBL/GenBank/DDBJ databases">
        <authorList>
            <person name="Kallberg Y."/>
            <person name="Tangrot J."/>
            <person name="Rosling A."/>
        </authorList>
    </citation>
    <scope>NUCLEOTIDE SEQUENCE [LARGE SCALE GENOMIC DNA]</scope>
    <source>
        <strain evidence="5 6">120-4 pot B 10/14</strain>
    </source>
</reference>
<dbReference type="Gene3D" id="2.60.40.790">
    <property type="match status" value="1"/>
</dbReference>
<dbReference type="InterPro" id="IPR008978">
    <property type="entry name" value="HSP20-like_chaperone"/>
</dbReference>
<name>A0ABN7UJP8_GIGMA</name>
<dbReference type="CDD" id="cd06464">
    <property type="entry name" value="ACD_sHsps-like"/>
    <property type="match status" value="1"/>
</dbReference>
<proteinExistence type="inferred from homology"/>
<dbReference type="InterPro" id="IPR002068">
    <property type="entry name" value="A-crystallin/Hsp20_dom"/>
</dbReference>
<keyword evidence="6" id="KW-1185">Reference proteome</keyword>
<dbReference type="SUPFAM" id="SSF49764">
    <property type="entry name" value="HSP20-like chaperones"/>
    <property type="match status" value="1"/>
</dbReference>
<evidence type="ECO:0000313" key="6">
    <source>
        <dbReference type="Proteomes" id="UP000789901"/>
    </source>
</evidence>